<keyword evidence="5" id="KW-1185">Reference proteome</keyword>
<name>A0A5A8CJP7_CAFRO</name>
<evidence type="ECO:0000313" key="4">
    <source>
        <dbReference type="EMBL" id="KAA0153088.1"/>
    </source>
</evidence>
<dbReference type="PROSITE" id="PS50088">
    <property type="entry name" value="ANK_REPEAT"/>
    <property type="match status" value="1"/>
</dbReference>
<evidence type="ECO:0000256" key="2">
    <source>
        <dbReference type="ARBA" id="ARBA00023043"/>
    </source>
</evidence>
<dbReference type="EMBL" id="VLTN01000017">
    <property type="protein sequence ID" value="KAA0153088.1"/>
    <property type="molecule type" value="Genomic_DNA"/>
</dbReference>
<dbReference type="AlphaFoldDB" id="A0A5A8CJP7"/>
<keyword evidence="2 3" id="KW-0040">ANK repeat</keyword>
<proteinExistence type="predicted"/>
<reference evidence="4 5" key="1">
    <citation type="submission" date="2019-07" db="EMBL/GenBank/DDBJ databases">
        <title>Genomes of Cafeteria roenbergensis.</title>
        <authorList>
            <person name="Fischer M.G."/>
            <person name="Hackl T."/>
            <person name="Roman M."/>
        </authorList>
    </citation>
    <scope>NUCLEOTIDE SEQUENCE [LARGE SCALE GENOMIC DNA]</scope>
    <source>
        <strain evidence="4 5">BVI</strain>
    </source>
</reference>
<dbReference type="PANTHER" id="PTHR24171">
    <property type="entry name" value="ANKYRIN REPEAT DOMAIN-CONTAINING PROTEIN 39-RELATED"/>
    <property type="match status" value="1"/>
</dbReference>
<organism evidence="4 5">
    <name type="scientific">Cafeteria roenbergensis</name>
    <name type="common">Marine flagellate</name>
    <dbReference type="NCBI Taxonomy" id="33653"/>
    <lineage>
        <taxon>Eukaryota</taxon>
        <taxon>Sar</taxon>
        <taxon>Stramenopiles</taxon>
        <taxon>Bigyra</taxon>
        <taxon>Opalozoa</taxon>
        <taxon>Bicosoecida</taxon>
        <taxon>Cafeteriaceae</taxon>
        <taxon>Cafeteria</taxon>
    </lineage>
</organism>
<dbReference type="SMART" id="SM00248">
    <property type="entry name" value="ANK"/>
    <property type="match status" value="1"/>
</dbReference>
<evidence type="ECO:0000256" key="3">
    <source>
        <dbReference type="PROSITE-ProRule" id="PRU00023"/>
    </source>
</evidence>
<dbReference type="SUPFAM" id="SSF48403">
    <property type="entry name" value="Ankyrin repeat"/>
    <property type="match status" value="1"/>
</dbReference>
<sequence length="83" mass="8767">MTTPSMDERALGSALWEAAKAGSTAEACRLLDVGAPVDWKNDADKEFTALIVAAELGHKDTVELLLDLGADLEAKTRVRLAAA</sequence>
<accession>A0A5A8CJP7</accession>
<feature type="repeat" description="ANK" evidence="3">
    <location>
        <begin position="45"/>
        <end position="77"/>
    </location>
</feature>
<keyword evidence="1" id="KW-0677">Repeat</keyword>
<comment type="caution">
    <text evidence="4">The sequence shown here is derived from an EMBL/GenBank/DDBJ whole genome shotgun (WGS) entry which is preliminary data.</text>
</comment>
<evidence type="ECO:0000256" key="1">
    <source>
        <dbReference type="ARBA" id="ARBA00022737"/>
    </source>
</evidence>
<gene>
    <name evidence="4" type="ORF">FNF29_03276</name>
</gene>
<dbReference type="Pfam" id="PF12796">
    <property type="entry name" value="Ank_2"/>
    <property type="match status" value="1"/>
</dbReference>
<dbReference type="InterPro" id="IPR002110">
    <property type="entry name" value="Ankyrin_rpt"/>
</dbReference>
<protein>
    <submittedName>
        <fullName evidence="4">Uncharacterized protein</fullName>
    </submittedName>
</protein>
<dbReference type="Proteomes" id="UP000323011">
    <property type="component" value="Unassembled WGS sequence"/>
</dbReference>
<dbReference type="PROSITE" id="PS50297">
    <property type="entry name" value="ANK_REP_REGION"/>
    <property type="match status" value="1"/>
</dbReference>
<evidence type="ECO:0000313" key="5">
    <source>
        <dbReference type="Proteomes" id="UP000323011"/>
    </source>
</evidence>
<dbReference type="Gene3D" id="1.25.40.20">
    <property type="entry name" value="Ankyrin repeat-containing domain"/>
    <property type="match status" value="1"/>
</dbReference>
<dbReference type="InterPro" id="IPR036770">
    <property type="entry name" value="Ankyrin_rpt-contain_sf"/>
</dbReference>